<protein>
    <recommendedName>
        <fullName evidence="3">WD40-like Beta Propeller Repeat</fullName>
    </recommendedName>
</protein>
<organism evidence="1 2">
    <name type="scientific">Filimonas lacunae</name>
    <dbReference type="NCBI Taxonomy" id="477680"/>
    <lineage>
        <taxon>Bacteria</taxon>
        <taxon>Pseudomonadati</taxon>
        <taxon>Bacteroidota</taxon>
        <taxon>Chitinophagia</taxon>
        <taxon>Chitinophagales</taxon>
        <taxon>Chitinophagaceae</taxon>
        <taxon>Filimonas</taxon>
    </lineage>
</organism>
<name>A0A173MN12_9BACT</name>
<evidence type="ECO:0000313" key="1">
    <source>
        <dbReference type="EMBL" id="SIS62602.1"/>
    </source>
</evidence>
<dbReference type="Proteomes" id="UP000186917">
    <property type="component" value="Unassembled WGS sequence"/>
</dbReference>
<sequence length="359" mass="40837">MEKAFGIELNSPVYKVIHQQQQHKLLLLSANTFFEVDIAGRSWKQHIIKELEVILDITWQEGLYIIAGVGNLPVMYDVASEKVLGLIGEPVGEKNAYSVVTFIYNRLYCANVYTDMIEVWDIEARRKETELVSGNFVKQLVWDADAQTLIVVASDSEDSGFLLFNVIDKDNRIHSLDVMLECYFSVSKVAFSKNKKQLFIAGGFPPLNVQIHSYPGLDYEKEFVLAEDYPNDTFGNEIGYSFNIDFQLLDNQEMIFPYSGGDLFKINYGNNTFQRIYSDEYQWIYSRVHGNYLVAVAEEGVVYYFNNEWGSSADGGEYIGSGTGVKPDFGEVELKFPLVQRNVLAPENEDADELVEEVL</sequence>
<dbReference type="Gene3D" id="2.130.10.10">
    <property type="entry name" value="YVTN repeat-like/Quinoprotein amine dehydrogenase"/>
    <property type="match status" value="1"/>
</dbReference>
<reference evidence="2" key="1">
    <citation type="submission" date="2017-01" db="EMBL/GenBank/DDBJ databases">
        <authorList>
            <person name="Varghese N."/>
            <person name="Submissions S."/>
        </authorList>
    </citation>
    <scope>NUCLEOTIDE SEQUENCE [LARGE SCALE GENOMIC DNA]</scope>
    <source>
        <strain evidence="2">DSM 21054</strain>
    </source>
</reference>
<dbReference type="OrthoDB" id="784885at2"/>
<keyword evidence="2" id="KW-1185">Reference proteome</keyword>
<dbReference type="KEGG" id="fln:FLA_4887"/>
<evidence type="ECO:0000313" key="2">
    <source>
        <dbReference type="Proteomes" id="UP000186917"/>
    </source>
</evidence>
<dbReference type="RefSeq" id="WP_076374973.1">
    <property type="nucleotide sequence ID" value="NZ_AP017422.1"/>
</dbReference>
<proteinExistence type="predicted"/>
<accession>A0A173MN12</accession>
<gene>
    <name evidence="1" type="ORF">SAMN05421788_101293</name>
</gene>
<dbReference type="SUPFAM" id="SSF63829">
    <property type="entry name" value="Calcium-dependent phosphotriesterase"/>
    <property type="match status" value="1"/>
</dbReference>
<dbReference type="AlphaFoldDB" id="A0A173MN12"/>
<dbReference type="EMBL" id="FTOR01000001">
    <property type="protein sequence ID" value="SIS62602.1"/>
    <property type="molecule type" value="Genomic_DNA"/>
</dbReference>
<evidence type="ECO:0008006" key="3">
    <source>
        <dbReference type="Google" id="ProtNLM"/>
    </source>
</evidence>
<dbReference type="InterPro" id="IPR015943">
    <property type="entry name" value="WD40/YVTN_repeat-like_dom_sf"/>
</dbReference>